<keyword evidence="1" id="KW-0812">Transmembrane</keyword>
<evidence type="ECO:0000256" key="1">
    <source>
        <dbReference type="SAM" id="Phobius"/>
    </source>
</evidence>
<organism evidence="2 3">
    <name type="scientific">Serratia quinivorans</name>
    <dbReference type="NCBI Taxonomy" id="137545"/>
    <lineage>
        <taxon>Bacteria</taxon>
        <taxon>Pseudomonadati</taxon>
        <taxon>Pseudomonadota</taxon>
        <taxon>Gammaproteobacteria</taxon>
        <taxon>Enterobacterales</taxon>
        <taxon>Yersiniaceae</taxon>
        <taxon>Serratia</taxon>
    </lineage>
</organism>
<feature type="transmembrane region" description="Helical" evidence="1">
    <location>
        <begin position="88"/>
        <end position="109"/>
    </location>
</feature>
<dbReference type="EMBL" id="JBFQXQ010000184">
    <property type="protein sequence ID" value="MEX3175580.1"/>
    <property type="molecule type" value="Genomic_DNA"/>
</dbReference>
<dbReference type="RefSeq" id="WP_368454678.1">
    <property type="nucleotide sequence ID" value="NZ_JBFQXQ010000184.1"/>
</dbReference>
<keyword evidence="1" id="KW-0472">Membrane</keyword>
<keyword evidence="3" id="KW-1185">Reference proteome</keyword>
<keyword evidence="1" id="KW-1133">Transmembrane helix</keyword>
<gene>
    <name evidence="2" type="ORF">AB4M04_26420</name>
</gene>
<dbReference type="Gene3D" id="3.30.70.1320">
    <property type="entry name" value="Multidrug efflux transporter AcrB pore domain like"/>
    <property type="match status" value="1"/>
</dbReference>
<protein>
    <submittedName>
        <fullName evidence="2">Efflux RND transporter permease subunit</fullName>
    </submittedName>
</protein>
<dbReference type="PANTHER" id="PTHR32063">
    <property type="match status" value="1"/>
</dbReference>
<dbReference type="PANTHER" id="PTHR32063:SF13">
    <property type="entry name" value="MULTIDRUG EFFLUX PUMP SUBUNIT ACRB-RELATED"/>
    <property type="match status" value="1"/>
</dbReference>
<dbReference type="SUPFAM" id="SSF82866">
    <property type="entry name" value="Multidrug efflux transporter AcrB transmembrane domain"/>
    <property type="match status" value="1"/>
</dbReference>
<dbReference type="Gene3D" id="1.20.1640.10">
    <property type="entry name" value="Multidrug efflux transporter AcrB transmembrane domain"/>
    <property type="match status" value="1"/>
</dbReference>
<dbReference type="Proteomes" id="UP001558101">
    <property type="component" value="Unassembled WGS sequence"/>
</dbReference>
<accession>A0ABV3US84</accession>
<name>A0ABV3US84_9GAMM</name>
<reference evidence="2 3" key="1">
    <citation type="submission" date="2024-07" db="EMBL/GenBank/DDBJ databases">
        <title>Genomes of novel Serratia strains from suburban soil.</title>
        <authorList>
            <person name="Markert E.X."/>
            <person name="Severe K."/>
            <person name="Severe L."/>
            <person name="Twing K.I."/>
            <person name="Ward L.M."/>
        </authorList>
    </citation>
    <scope>NUCLEOTIDE SEQUENCE [LARGE SCALE GENOMIC DNA]</scope>
    <source>
        <strain evidence="2 3">3C-UT</strain>
    </source>
</reference>
<evidence type="ECO:0000313" key="2">
    <source>
        <dbReference type="EMBL" id="MEX3175580.1"/>
    </source>
</evidence>
<feature type="non-terminal residue" evidence="2">
    <location>
        <position position="1"/>
    </location>
</feature>
<dbReference type="PRINTS" id="PR00702">
    <property type="entry name" value="ACRIFLAVINRP"/>
</dbReference>
<feature type="non-terminal residue" evidence="2">
    <location>
        <position position="127"/>
    </location>
</feature>
<dbReference type="InterPro" id="IPR001036">
    <property type="entry name" value="Acrflvin-R"/>
</dbReference>
<comment type="caution">
    <text evidence="2">The sequence shown here is derived from an EMBL/GenBank/DDBJ whole genome shotgun (WGS) entry which is preliminary data.</text>
</comment>
<dbReference type="Pfam" id="PF00873">
    <property type="entry name" value="ACR_tran"/>
    <property type="match status" value="1"/>
</dbReference>
<evidence type="ECO:0000313" key="3">
    <source>
        <dbReference type="Proteomes" id="UP001558101"/>
    </source>
</evidence>
<sequence>RYNGKPAAGLGIEQATGAIALNSAQGLKNALTKMHPFFPQGMKGVYAYDTMPVVKISINDVAKTLNEAIILVFLVMDVFLQNLCATPILTIAALVVLLGTLAILAVFGFSINTLTMFGMVPAIGLLV</sequence>
<proteinExistence type="predicted"/>